<protein>
    <recommendedName>
        <fullName evidence="1">RNase H type-1 domain-containing protein</fullName>
    </recommendedName>
</protein>
<accession>A0A834SMP6</accession>
<comment type="caution">
    <text evidence="2">The sequence shown here is derived from an EMBL/GenBank/DDBJ whole genome shotgun (WGS) entry which is preliminary data.</text>
</comment>
<reference evidence="2" key="1">
    <citation type="submission" date="2020-09" db="EMBL/GenBank/DDBJ databases">
        <title>Genome-Enabled Discovery of Anthraquinone Biosynthesis in Senna tora.</title>
        <authorList>
            <person name="Kang S.-H."/>
            <person name="Pandey R.P."/>
            <person name="Lee C.-M."/>
            <person name="Sim J.-S."/>
            <person name="Jeong J.-T."/>
            <person name="Choi B.-S."/>
            <person name="Jung M."/>
            <person name="Ginzburg D."/>
            <person name="Zhao K."/>
            <person name="Won S.Y."/>
            <person name="Oh T.-J."/>
            <person name="Yu Y."/>
            <person name="Kim N.-H."/>
            <person name="Lee O.R."/>
            <person name="Lee T.-H."/>
            <person name="Bashyal P."/>
            <person name="Kim T.-S."/>
            <person name="Lee W.-H."/>
            <person name="Kawkins C."/>
            <person name="Kim C.-K."/>
            <person name="Kim J.S."/>
            <person name="Ahn B.O."/>
            <person name="Rhee S.Y."/>
            <person name="Sohng J.K."/>
        </authorList>
    </citation>
    <scope>NUCLEOTIDE SEQUENCE</scope>
    <source>
        <tissue evidence="2">Leaf</tissue>
    </source>
</reference>
<organism evidence="2 3">
    <name type="scientific">Senna tora</name>
    <dbReference type="NCBI Taxonomy" id="362788"/>
    <lineage>
        <taxon>Eukaryota</taxon>
        <taxon>Viridiplantae</taxon>
        <taxon>Streptophyta</taxon>
        <taxon>Embryophyta</taxon>
        <taxon>Tracheophyta</taxon>
        <taxon>Spermatophyta</taxon>
        <taxon>Magnoliopsida</taxon>
        <taxon>eudicotyledons</taxon>
        <taxon>Gunneridae</taxon>
        <taxon>Pentapetalae</taxon>
        <taxon>rosids</taxon>
        <taxon>fabids</taxon>
        <taxon>Fabales</taxon>
        <taxon>Fabaceae</taxon>
        <taxon>Caesalpinioideae</taxon>
        <taxon>Cassia clade</taxon>
        <taxon>Senna</taxon>
    </lineage>
</organism>
<evidence type="ECO:0000259" key="1">
    <source>
        <dbReference type="Pfam" id="PF13456"/>
    </source>
</evidence>
<gene>
    <name evidence="2" type="ORF">G2W53_039531</name>
</gene>
<name>A0A834SMP6_9FABA</name>
<dbReference type="EMBL" id="JAAIUW010000012">
    <property type="protein sequence ID" value="KAF7807370.1"/>
    <property type="molecule type" value="Genomic_DNA"/>
</dbReference>
<dbReference type="Proteomes" id="UP000634136">
    <property type="component" value="Unassembled WGS sequence"/>
</dbReference>
<dbReference type="GO" id="GO:0004523">
    <property type="term" value="F:RNA-DNA hybrid ribonuclease activity"/>
    <property type="evidence" value="ECO:0007669"/>
    <property type="project" value="InterPro"/>
</dbReference>
<proteinExistence type="predicted"/>
<dbReference type="GO" id="GO:0003676">
    <property type="term" value="F:nucleic acid binding"/>
    <property type="evidence" value="ECO:0007669"/>
    <property type="project" value="InterPro"/>
</dbReference>
<dbReference type="Pfam" id="PF13456">
    <property type="entry name" value="RVT_3"/>
    <property type="match status" value="1"/>
</dbReference>
<feature type="domain" description="RNase H type-1" evidence="1">
    <location>
        <begin position="29"/>
        <end position="80"/>
    </location>
</feature>
<keyword evidence="3" id="KW-1185">Reference proteome</keyword>
<evidence type="ECO:0000313" key="3">
    <source>
        <dbReference type="Proteomes" id="UP000634136"/>
    </source>
</evidence>
<sequence>MVQFVDLQERLVVVVLFAIIMGIGLRDLKVELESDSSQAIKMIQTLREAGSNLHPLQHKISCLLARDWEVKATHIPRNANGCLGDAEGCQQQGASLL</sequence>
<evidence type="ECO:0000313" key="2">
    <source>
        <dbReference type="EMBL" id="KAF7807370.1"/>
    </source>
</evidence>
<dbReference type="AlphaFoldDB" id="A0A834SMP6"/>
<dbReference type="InterPro" id="IPR002156">
    <property type="entry name" value="RNaseH_domain"/>
</dbReference>